<keyword evidence="13" id="KW-1185">Reference proteome</keyword>
<gene>
    <name evidence="12" type="ORF">EOS_10580</name>
</gene>
<dbReference type="PANTHER" id="PTHR43790">
    <property type="entry name" value="CARBOHYDRATE TRANSPORT ATP-BINDING PROTEIN MG119-RELATED"/>
    <property type="match status" value="1"/>
</dbReference>
<dbReference type="CDD" id="cd03216">
    <property type="entry name" value="ABC_Carb_Monos_I"/>
    <property type="match status" value="1"/>
</dbReference>
<dbReference type="OrthoDB" id="9776369at2"/>
<dbReference type="GO" id="GO:0005886">
    <property type="term" value="C:plasma membrane"/>
    <property type="evidence" value="ECO:0007669"/>
    <property type="project" value="UniProtKB-SubCell"/>
</dbReference>
<evidence type="ECO:0000256" key="2">
    <source>
        <dbReference type="ARBA" id="ARBA00022448"/>
    </source>
</evidence>
<reference evidence="12 13" key="1">
    <citation type="journal article" date="2015" name="Genome Announc.">
        <title>Draft Genome Sequence of Burkholderia sp. Strain PML1(12), an Ectomycorrhizosphere-Inhabiting Bacterium with Effective Mineral-Weathering Ability.</title>
        <authorList>
            <person name="Uroz S."/>
            <person name="Oger P."/>
        </authorList>
    </citation>
    <scope>NUCLEOTIDE SEQUENCE [LARGE SCALE GENOMIC DNA]</scope>
    <source>
        <strain evidence="13">PML1(12)</strain>
    </source>
</reference>
<dbReference type="GO" id="GO:0005524">
    <property type="term" value="F:ATP binding"/>
    <property type="evidence" value="ECO:0007669"/>
    <property type="project" value="UniProtKB-KW"/>
</dbReference>
<dbReference type="FunFam" id="3.40.50.300:FF:000127">
    <property type="entry name" value="Ribose import ATP-binding protein RbsA"/>
    <property type="match status" value="1"/>
</dbReference>
<evidence type="ECO:0000313" key="12">
    <source>
        <dbReference type="EMBL" id="KLU26232.1"/>
    </source>
</evidence>
<accession>A0A0J1D0F3</accession>
<dbReference type="SUPFAM" id="SSF52540">
    <property type="entry name" value="P-loop containing nucleoside triphosphate hydrolases"/>
    <property type="match status" value="2"/>
</dbReference>
<dbReference type="CDD" id="cd03215">
    <property type="entry name" value="ABC_Carb_Monos_II"/>
    <property type="match status" value="1"/>
</dbReference>
<keyword evidence="7" id="KW-0547">Nucleotide-binding</keyword>
<evidence type="ECO:0000256" key="7">
    <source>
        <dbReference type="ARBA" id="ARBA00022741"/>
    </source>
</evidence>
<evidence type="ECO:0000256" key="6">
    <source>
        <dbReference type="ARBA" id="ARBA00022737"/>
    </source>
</evidence>
<evidence type="ECO:0000256" key="4">
    <source>
        <dbReference type="ARBA" id="ARBA00022519"/>
    </source>
</evidence>
<sequence>MANPLLEMHGIVKTFGGVKALDGIDLVVAPGECVGLCGENGAGKSTLMKVLSGVYPHGTWEGEIRWEGEPLRAANIRDTEDAGIVIIHQELMLVPQLSVAENIFLGNEITLSGGRMNYAAMYQRADELLRELNISGINVAQPVMNYGGGHQQLIEIAKALNKRAKLLILDEPSSSLTASEIRILLDIVRDLKKRGVACVYISHKLDEVEAVCDTITVIRDGKHVATQPMKDLSTDSIIAMMVGREIKNLFPREPHDIGEVIFEARNVTCFDVTNSRRKRVDNVSFSLRKGEILGVAGLVGAGRTELMQAIFGAYPGISEAEVYLNGKRLKIKTPANAIDAGIGMVPEDRKRHGIVPQLGVGHNITLAVLNRFAKGGRIDSAAELDTIHTEMKRLSVRAATPMLSIASLSGGNQQKAVLTKMLLTDPAILILDEPTRGVDVGAKFEIYKLMFALARRGVSIIVVSSELNEVLGVSDRVLVIGEGQLRGDFVNVGLTQEHILAAAIRATPQTPSFQASVA</sequence>
<feature type="domain" description="ABC transporter" evidence="11">
    <location>
        <begin position="262"/>
        <end position="507"/>
    </location>
</feature>
<dbReference type="NCBIfam" id="NF010069">
    <property type="entry name" value="PRK13549.1"/>
    <property type="match status" value="1"/>
</dbReference>
<dbReference type="InterPro" id="IPR003439">
    <property type="entry name" value="ABC_transporter-like_ATP-bd"/>
</dbReference>
<keyword evidence="2" id="KW-0813">Transport</keyword>
<dbReference type="Pfam" id="PF00005">
    <property type="entry name" value="ABC_tran"/>
    <property type="match status" value="2"/>
</dbReference>
<keyword evidence="9" id="KW-1278">Translocase</keyword>
<dbReference type="PANTHER" id="PTHR43790:SF1">
    <property type="entry name" value="XYLOSE IMPORT ATP-BINDING PROTEIN XYLG"/>
    <property type="match status" value="1"/>
</dbReference>
<keyword evidence="6" id="KW-0677">Repeat</keyword>
<dbReference type="Gene3D" id="3.40.50.300">
    <property type="entry name" value="P-loop containing nucleotide triphosphate hydrolases"/>
    <property type="match status" value="2"/>
</dbReference>
<proteinExistence type="predicted"/>
<dbReference type="InterPro" id="IPR003593">
    <property type="entry name" value="AAA+_ATPase"/>
</dbReference>
<dbReference type="PROSITE" id="PS50893">
    <property type="entry name" value="ABC_TRANSPORTER_2"/>
    <property type="match status" value="2"/>
</dbReference>
<dbReference type="GO" id="GO:0015614">
    <property type="term" value="F:ABC-type D-xylose transporter activity"/>
    <property type="evidence" value="ECO:0007669"/>
    <property type="project" value="InterPro"/>
</dbReference>
<evidence type="ECO:0000256" key="1">
    <source>
        <dbReference type="ARBA" id="ARBA00004202"/>
    </source>
</evidence>
<dbReference type="InterPro" id="IPR050107">
    <property type="entry name" value="ABC_carbohydrate_import_ATPase"/>
</dbReference>
<evidence type="ECO:0000256" key="8">
    <source>
        <dbReference type="ARBA" id="ARBA00022840"/>
    </source>
</evidence>
<evidence type="ECO:0000256" key="5">
    <source>
        <dbReference type="ARBA" id="ARBA00022597"/>
    </source>
</evidence>
<dbReference type="AlphaFoldDB" id="A0A0J1D0F3"/>
<comment type="subcellular location">
    <subcellularLocation>
        <location evidence="1">Cell membrane</location>
        <topology evidence="1">Peripheral membrane protein</topology>
    </subcellularLocation>
</comment>
<dbReference type="RefSeq" id="WP_047846578.1">
    <property type="nucleotide sequence ID" value="NZ_AEJF01000075.1"/>
</dbReference>
<dbReference type="SMART" id="SM00382">
    <property type="entry name" value="AAA"/>
    <property type="match status" value="2"/>
</dbReference>
<dbReference type="InterPro" id="IPR013455">
    <property type="entry name" value="ABC_transptr_XylG"/>
</dbReference>
<name>A0A0J1D0F3_9BURK</name>
<keyword evidence="5" id="KW-0762">Sugar transport</keyword>
<dbReference type="PATRIC" id="fig|908627.4.peg.2345"/>
<evidence type="ECO:0000256" key="3">
    <source>
        <dbReference type="ARBA" id="ARBA00022475"/>
    </source>
</evidence>
<evidence type="ECO:0000256" key="10">
    <source>
        <dbReference type="ARBA" id="ARBA00023136"/>
    </source>
</evidence>
<dbReference type="InterPro" id="IPR027417">
    <property type="entry name" value="P-loop_NTPase"/>
</dbReference>
<dbReference type="NCBIfam" id="TIGR02633">
    <property type="entry name" value="xylG"/>
    <property type="match status" value="1"/>
</dbReference>
<keyword evidence="3" id="KW-1003">Cell membrane</keyword>
<dbReference type="EMBL" id="AEJF01000075">
    <property type="protein sequence ID" value="KLU26232.1"/>
    <property type="molecule type" value="Genomic_DNA"/>
</dbReference>
<organism evidence="12 13">
    <name type="scientific">Caballeronia mineralivorans PML1(12)</name>
    <dbReference type="NCBI Taxonomy" id="908627"/>
    <lineage>
        <taxon>Bacteria</taxon>
        <taxon>Pseudomonadati</taxon>
        <taxon>Pseudomonadota</taxon>
        <taxon>Betaproteobacteria</taxon>
        <taxon>Burkholderiales</taxon>
        <taxon>Burkholderiaceae</taxon>
        <taxon>Caballeronia</taxon>
    </lineage>
</organism>
<dbReference type="Proteomes" id="UP000035963">
    <property type="component" value="Unassembled WGS sequence"/>
</dbReference>
<protein>
    <submittedName>
        <fullName evidence="12">Xylose transporter</fullName>
    </submittedName>
</protein>
<comment type="caution">
    <text evidence="12">The sequence shown here is derived from an EMBL/GenBank/DDBJ whole genome shotgun (WGS) entry which is preliminary data.</text>
</comment>
<keyword evidence="4" id="KW-0997">Cell inner membrane</keyword>
<keyword evidence="8" id="KW-0067">ATP-binding</keyword>
<feature type="domain" description="ABC transporter" evidence="11">
    <location>
        <begin position="6"/>
        <end position="245"/>
    </location>
</feature>
<evidence type="ECO:0000313" key="13">
    <source>
        <dbReference type="Proteomes" id="UP000035963"/>
    </source>
</evidence>
<keyword evidence="10" id="KW-0472">Membrane</keyword>
<dbReference type="GO" id="GO:0016887">
    <property type="term" value="F:ATP hydrolysis activity"/>
    <property type="evidence" value="ECO:0007669"/>
    <property type="project" value="InterPro"/>
</dbReference>
<evidence type="ECO:0000256" key="9">
    <source>
        <dbReference type="ARBA" id="ARBA00022967"/>
    </source>
</evidence>
<evidence type="ECO:0000259" key="11">
    <source>
        <dbReference type="PROSITE" id="PS50893"/>
    </source>
</evidence>